<accession>A0A0D2HRK6</accession>
<dbReference type="Pfam" id="PF01207">
    <property type="entry name" value="Dus"/>
    <property type="match status" value="1"/>
</dbReference>
<keyword evidence="3" id="KW-0820">tRNA-binding</keyword>
<keyword evidence="8" id="KW-0694">RNA-binding</keyword>
<feature type="binding site" evidence="14">
    <location>
        <position position="167"/>
    </location>
    <ligand>
        <name>FMN</name>
        <dbReference type="ChEBI" id="CHEBI:58210"/>
    </ligand>
</feature>
<evidence type="ECO:0000256" key="2">
    <source>
        <dbReference type="ARBA" id="ARBA00002790"/>
    </source>
</evidence>
<dbReference type="CDD" id="cd02801">
    <property type="entry name" value="DUS_like_FMN"/>
    <property type="match status" value="1"/>
</dbReference>
<comment type="function">
    <text evidence="2 12">Catalyzes the synthesis of 5,6-dihydrouridine (D), a modified base found in the D-loop of most tRNAs, via the reduction of the C5-C6 double bond in target uridines.</text>
</comment>
<evidence type="ECO:0000256" key="9">
    <source>
        <dbReference type="ARBA" id="ARBA00023002"/>
    </source>
</evidence>
<dbReference type="STRING" id="1429043.X474_15110"/>
<comment type="caution">
    <text evidence="16">The sequence shown here is derived from an EMBL/GenBank/DDBJ whole genome shotgun (WGS) entry which is preliminary data.</text>
</comment>
<dbReference type="PIRSF" id="PIRSF006621">
    <property type="entry name" value="Dus"/>
    <property type="match status" value="1"/>
</dbReference>
<evidence type="ECO:0000256" key="8">
    <source>
        <dbReference type="ARBA" id="ARBA00022884"/>
    </source>
</evidence>
<feature type="binding site" evidence="14">
    <location>
        <begin position="222"/>
        <end position="223"/>
    </location>
    <ligand>
        <name>FMN</name>
        <dbReference type="ChEBI" id="CHEBI:58210"/>
    </ligand>
</feature>
<dbReference type="InterPro" id="IPR013785">
    <property type="entry name" value="Aldolase_TIM"/>
</dbReference>
<gene>
    <name evidence="16" type="ORF">X474_15110</name>
</gene>
<dbReference type="InterPro" id="IPR001269">
    <property type="entry name" value="DUS_fam"/>
</dbReference>
<name>A0A0D2HRK6_9BACT</name>
<keyword evidence="7" id="KW-0521">NADP</keyword>
<dbReference type="RefSeq" id="WP_044349633.1">
    <property type="nucleotide sequence ID" value="NZ_AZAC01000017.1"/>
</dbReference>
<keyword evidence="9 12" id="KW-0560">Oxidoreductase</keyword>
<keyword evidence="14" id="KW-0547">Nucleotide-binding</keyword>
<dbReference type="EC" id="1.3.1.-" evidence="12"/>
<dbReference type="Proteomes" id="UP000032233">
    <property type="component" value="Unassembled WGS sequence"/>
</dbReference>
<feature type="binding site" evidence="14">
    <location>
        <position position="139"/>
    </location>
    <ligand>
        <name>FMN</name>
        <dbReference type="ChEBI" id="CHEBI:58210"/>
    </ligand>
</feature>
<evidence type="ECO:0000256" key="14">
    <source>
        <dbReference type="PIRSR" id="PIRSR006621-2"/>
    </source>
</evidence>
<dbReference type="Gene3D" id="3.20.20.70">
    <property type="entry name" value="Aldolase class I"/>
    <property type="match status" value="1"/>
</dbReference>
<comment type="similarity">
    <text evidence="12">Belongs to the dus family.</text>
</comment>
<evidence type="ECO:0000256" key="5">
    <source>
        <dbReference type="ARBA" id="ARBA00022643"/>
    </source>
</evidence>
<dbReference type="InParanoid" id="A0A0D2HRK6"/>
<dbReference type="FunCoup" id="A0A0D2HRK6">
    <property type="interactions" value="524"/>
</dbReference>
<dbReference type="InterPro" id="IPR018517">
    <property type="entry name" value="tRNA_hU_synthase_CS"/>
</dbReference>
<dbReference type="InterPro" id="IPR004652">
    <property type="entry name" value="DusB-like"/>
</dbReference>
<keyword evidence="5 12" id="KW-0288">FMN</keyword>
<evidence type="ECO:0000256" key="7">
    <source>
        <dbReference type="ARBA" id="ARBA00022857"/>
    </source>
</evidence>
<evidence type="ECO:0000313" key="16">
    <source>
        <dbReference type="EMBL" id="KIX13218.1"/>
    </source>
</evidence>
<comment type="catalytic activity">
    <reaction evidence="10">
        <text>a 5,6-dihydrouridine in tRNA + NADP(+) = a uridine in tRNA + NADPH + H(+)</text>
        <dbReference type="Rhea" id="RHEA:23624"/>
        <dbReference type="Rhea" id="RHEA-COMP:13339"/>
        <dbReference type="Rhea" id="RHEA-COMP:13887"/>
        <dbReference type="ChEBI" id="CHEBI:15378"/>
        <dbReference type="ChEBI" id="CHEBI:57783"/>
        <dbReference type="ChEBI" id="CHEBI:58349"/>
        <dbReference type="ChEBI" id="CHEBI:65315"/>
        <dbReference type="ChEBI" id="CHEBI:74443"/>
    </reaction>
</comment>
<feature type="binding site" evidence="14">
    <location>
        <begin position="16"/>
        <end position="18"/>
    </location>
    <ligand>
        <name>FMN</name>
        <dbReference type="ChEBI" id="CHEBI:58210"/>
    </ligand>
</feature>
<dbReference type="PANTHER" id="PTHR45846:SF1">
    <property type="entry name" value="TRNA-DIHYDROURIDINE(47) SYNTHASE [NAD(P)(+)]-LIKE"/>
    <property type="match status" value="1"/>
</dbReference>
<organism evidence="16 17">
    <name type="scientific">Dethiosulfatarculus sandiegensis</name>
    <dbReference type="NCBI Taxonomy" id="1429043"/>
    <lineage>
        <taxon>Bacteria</taxon>
        <taxon>Pseudomonadati</taxon>
        <taxon>Thermodesulfobacteriota</taxon>
        <taxon>Desulfarculia</taxon>
        <taxon>Desulfarculales</taxon>
        <taxon>Desulfarculaceae</taxon>
        <taxon>Dethiosulfatarculus</taxon>
    </lineage>
</organism>
<dbReference type="PROSITE" id="PS01136">
    <property type="entry name" value="UPF0034"/>
    <property type="match status" value="1"/>
</dbReference>
<dbReference type="GO" id="GO:0017150">
    <property type="term" value="F:tRNA dihydrouridine synthase activity"/>
    <property type="evidence" value="ECO:0007669"/>
    <property type="project" value="InterPro"/>
</dbReference>
<dbReference type="NCBIfam" id="TIGR00737">
    <property type="entry name" value="nifR3_yhdG"/>
    <property type="match status" value="1"/>
</dbReference>
<evidence type="ECO:0000259" key="15">
    <source>
        <dbReference type="Pfam" id="PF01207"/>
    </source>
</evidence>
<keyword evidence="6 12" id="KW-0819">tRNA processing</keyword>
<feature type="active site" description="Proton donor" evidence="13">
    <location>
        <position position="100"/>
    </location>
</feature>
<keyword evidence="17" id="KW-1185">Reference proteome</keyword>
<evidence type="ECO:0000313" key="17">
    <source>
        <dbReference type="Proteomes" id="UP000032233"/>
    </source>
</evidence>
<dbReference type="InterPro" id="IPR024036">
    <property type="entry name" value="tRNA-dHydroUridine_Synthase_C"/>
</dbReference>
<evidence type="ECO:0000256" key="13">
    <source>
        <dbReference type="PIRSR" id="PIRSR006621-1"/>
    </source>
</evidence>
<evidence type="ECO:0000256" key="11">
    <source>
        <dbReference type="ARBA" id="ARBA00048802"/>
    </source>
</evidence>
<reference evidence="16 17" key="1">
    <citation type="submission" date="2013-11" db="EMBL/GenBank/DDBJ databases">
        <title>Metagenomic analysis of a methanogenic consortium involved in long chain n-alkane degradation.</title>
        <authorList>
            <person name="Davidova I.A."/>
            <person name="Callaghan A.V."/>
            <person name="Wawrik B."/>
            <person name="Pruitt S."/>
            <person name="Marks C."/>
            <person name="Duncan K.E."/>
            <person name="Suflita J.M."/>
        </authorList>
    </citation>
    <scope>NUCLEOTIDE SEQUENCE [LARGE SCALE GENOMIC DNA]</scope>
    <source>
        <strain evidence="16 17">SPR</strain>
    </source>
</reference>
<dbReference type="InterPro" id="IPR035587">
    <property type="entry name" value="DUS-like_FMN-bd"/>
</dbReference>
<feature type="binding site" evidence="14">
    <location>
        <position position="70"/>
    </location>
    <ligand>
        <name>FMN</name>
        <dbReference type="ChEBI" id="CHEBI:58210"/>
    </ligand>
</feature>
<dbReference type="EMBL" id="AZAC01000017">
    <property type="protein sequence ID" value="KIX13218.1"/>
    <property type="molecule type" value="Genomic_DNA"/>
</dbReference>
<dbReference type="PANTHER" id="PTHR45846">
    <property type="entry name" value="TRNA-DIHYDROURIDINE(47) SYNTHASE [NAD(P)(+)]-LIKE"/>
    <property type="match status" value="1"/>
</dbReference>
<protein>
    <recommendedName>
        <fullName evidence="12">tRNA-dihydrouridine synthase</fullName>
        <ecNumber evidence="12">1.3.1.-</ecNumber>
    </recommendedName>
</protein>
<sequence length="322" mass="35147">MQIADLKLKTPFIAAPMAGVTNPAFRLMARRGGASLVYTEMISAVGLVKSQPKTLAMARVEPEERPTGLQLFGSNPEVMGRAAAIASLLNVDLLDINMGCPARKVRRQGSGSKLLESPELALEIVRAVVENSKAPVTVKVRMGKYGNNLREFLPPILETGVKAVCLHARTTDQGFSGRADWQAIKELVAWCPLPVIGNGDVKTPYDAVNMLKETGCTAVMIGRAALGDPWIFTHAQEVLLGGEPTEVSIAQRKEALWEHMDLARQKGGEGHAVHFVKQFMMWYTRGLPGAVSFRRTAGPSTDLDELWRHTEDFFANLEGLQS</sequence>
<evidence type="ECO:0000256" key="12">
    <source>
        <dbReference type="PIRNR" id="PIRNR006621"/>
    </source>
</evidence>
<evidence type="ECO:0000256" key="3">
    <source>
        <dbReference type="ARBA" id="ARBA00022555"/>
    </source>
</evidence>
<comment type="cofactor">
    <cofactor evidence="1 12 14">
        <name>FMN</name>
        <dbReference type="ChEBI" id="CHEBI:58210"/>
    </cofactor>
</comment>
<evidence type="ECO:0000256" key="1">
    <source>
        <dbReference type="ARBA" id="ARBA00001917"/>
    </source>
</evidence>
<dbReference type="GO" id="GO:0000049">
    <property type="term" value="F:tRNA binding"/>
    <property type="evidence" value="ECO:0007669"/>
    <property type="project" value="UniProtKB-KW"/>
</dbReference>
<proteinExistence type="inferred from homology"/>
<dbReference type="SUPFAM" id="SSF51395">
    <property type="entry name" value="FMN-linked oxidoreductases"/>
    <property type="match status" value="1"/>
</dbReference>
<evidence type="ECO:0000256" key="10">
    <source>
        <dbReference type="ARBA" id="ARBA00048205"/>
    </source>
</evidence>
<keyword evidence="4 12" id="KW-0285">Flavoprotein</keyword>
<comment type="catalytic activity">
    <reaction evidence="11">
        <text>a 5,6-dihydrouridine in tRNA + NAD(+) = a uridine in tRNA + NADH + H(+)</text>
        <dbReference type="Rhea" id="RHEA:54452"/>
        <dbReference type="Rhea" id="RHEA-COMP:13339"/>
        <dbReference type="Rhea" id="RHEA-COMP:13887"/>
        <dbReference type="ChEBI" id="CHEBI:15378"/>
        <dbReference type="ChEBI" id="CHEBI:57540"/>
        <dbReference type="ChEBI" id="CHEBI:57945"/>
        <dbReference type="ChEBI" id="CHEBI:65315"/>
        <dbReference type="ChEBI" id="CHEBI:74443"/>
    </reaction>
</comment>
<feature type="domain" description="DUS-like FMN-binding" evidence="15">
    <location>
        <begin position="14"/>
        <end position="306"/>
    </location>
</feature>
<dbReference type="Gene3D" id="1.10.1200.80">
    <property type="entry name" value="Putative flavin oxidoreducatase, domain 2"/>
    <property type="match status" value="1"/>
</dbReference>
<evidence type="ECO:0000256" key="4">
    <source>
        <dbReference type="ARBA" id="ARBA00022630"/>
    </source>
</evidence>
<evidence type="ECO:0000256" key="6">
    <source>
        <dbReference type="ARBA" id="ARBA00022694"/>
    </source>
</evidence>
<dbReference type="OrthoDB" id="9764501at2"/>
<dbReference type="PATRIC" id="fig|1429043.3.peg.3197"/>
<dbReference type="GO" id="GO:0050660">
    <property type="term" value="F:flavin adenine dinucleotide binding"/>
    <property type="evidence" value="ECO:0007669"/>
    <property type="project" value="InterPro"/>
</dbReference>
<dbReference type="AlphaFoldDB" id="A0A0D2HRK6"/>